<evidence type="ECO:0000313" key="4">
    <source>
        <dbReference type="RefSeq" id="XP_030762819.1"/>
    </source>
</evidence>
<dbReference type="Pfam" id="PF02944">
    <property type="entry name" value="BESS"/>
    <property type="match status" value="1"/>
</dbReference>
<dbReference type="KEGG" id="soy:115887500"/>
<dbReference type="InterPro" id="IPR006578">
    <property type="entry name" value="MADF-dom"/>
</dbReference>
<feature type="compositionally biased region" description="Low complexity" evidence="1">
    <location>
        <begin position="133"/>
        <end position="143"/>
    </location>
</feature>
<evidence type="ECO:0000313" key="3">
    <source>
        <dbReference type="Proteomes" id="UP000504635"/>
    </source>
</evidence>
<dbReference type="PANTHER" id="PTHR12243">
    <property type="entry name" value="MADF DOMAIN TRANSCRIPTION FACTOR"/>
    <property type="match status" value="1"/>
</dbReference>
<dbReference type="AlphaFoldDB" id="A0A6J2YI63"/>
<dbReference type="GO" id="GO:0006357">
    <property type="term" value="P:regulation of transcription by RNA polymerase II"/>
    <property type="evidence" value="ECO:0007669"/>
    <property type="project" value="TreeGrafter"/>
</dbReference>
<evidence type="ECO:0000256" key="1">
    <source>
        <dbReference type="SAM" id="MobiDB-lite"/>
    </source>
</evidence>
<feature type="domain" description="MADF" evidence="2">
    <location>
        <begin position="6"/>
        <end position="95"/>
    </location>
</feature>
<dbReference type="PANTHER" id="PTHR12243:SF60">
    <property type="entry name" value="SI:CH211-15D5.12-RELATED"/>
    <property type="match status" value="1"/>
</dbReference>
<dbReference type="InterPro" id="IPR039353">
    <property type="entry name" value="TF_Adf1"/>
</dbReference>
<keyword evidence="3" id="KW-1185">Reference proteome</keyword>
<accession>A0A6J2YI63</accession>
<dbReference type="FunCoup" id="A0A6J2YI63">
    <property type="interactions" value="81"/>
</dbReference>
<name>A0A6J2YI63_SITOR</name>
<dbReference type="Pfam" id="PF10545">
    <property type="entry name" value="MADF_DNA_bdg"/>
    <property type="match status" value="1"/>
</dbReference>
<dbReference type="SMART" id="SM00595">
    <property type="entry name" value="MADF"/>
    <property type="match status" value="1"/>
</dbReference>
<sequence>MGFHETLIAQVQSYRALYDEKDKNYNNHQRKEEIWQIISQEIGETSELCRHTWMRIRYNYRRARRIRTIETRRGVKKNRHIRFEKALTFLNPYLKRELKPSEVPISPPREDNDAAEPNPTLDSVKSGSRFEKSSPSARSSSLNRTRENVQQPPVQNHLRFNHGQQVSQQSSVDPLDMFFSSMAATVKTFPAPLQLNTKQKIFQIATDAEATLINPAASEVTSDQRYTF</sequence>
<dbReference type="GO" id="GO:0003677">
    <property type="term" value="F:DNA binding"/>
    <property type="evidence" value="ECO:0007669"/>
    <property type="project" value="InterPro"/>
</dbReference>
<dbReference type="GO" id="GO:0005634">
    <property type="term" value="C:nucleus"/>
    <property type="evidence" value="ECO:0007669"/>
    <property type="project" value="TreeGrafter"/>
</dbReference>
<dbReference type="InParanoid" id="A0A6J2YI63"/>
<dbReference type="OrthoDB" id="6603924at2759"/>
<dbReference type="Proteomes" id="UP000504635">
    <property type="component" value="Unplaced"/>
</dbReference>
<dbReference type="GeneID" id="115887500"/>
<evidence type="ECO:0000259" key="2">
    <source>
        <dbReference type="PROSITE" id="PS51029"/>
    </source>
</evidence>
<organism evidence="3 4">
    <name type="scientific">Sitophilus oryzae</name>
    <name type="common">Rice weevil</name>
    <name type="synonym">Curculio oryzae</name>
    <dbReference type="NCBI Taxonomy" id="7048"/>
    <lineage>
        <taxon>Eukaryota</taxon>
        <taxon>Metazoa</taxon>
        <taxon>Ecdysozoa</taxon>
        <taxon>Arthropoda</taxon>
        <taxon>Hexapoda</taxon>
        <taxon>Insecta</taxon>
        <taxon>Pterygota</taxon>
        <taxon>Neoptera</taxon>
        <taxon>Endopterygota</taxon>
        <taxon>Coleoptera</taxon>
        <taxon>Polyphaga</taxon>
        <taxon>Cucujiformia</taxon>
        <taxon>Curculionidae</taxon>
        <taxon>Dryophthorinae</taxon>
        <taxon>Sitophilus</taxon>
    </lineage>
</organism>
<gene>
    <name evidence="4" type="primary">LOC115887500</name>
</gene>
<protein>
    <submittedName>
        <fullName evidence="4">Uncharacterized protein LOC115887500 isoform X1</fullName>
    </submittedName>
</protein>
<feature type="region of interest" description="Disordered" evidence="1">
    <location>
        <begin position="100"/>
        <end position="153"/>
    </location>
</feature>
<dbReference type="InterPro" id="IPR004210">
    <property type="entry name" value="BESS_motif"/>
</dbReference>
<reference evidence="4" key="1">
    <citation type="submission" date="2025-08" db="UniProtKB">
        <authorList>
            <consortium name="RefSeq"/>
        </authorList>
    </citation>
    <scope>IDENTIFICATION</scope>
    <source>
        <tissue evidence="4">Gonads</tissue>
    </source>
</reference>
<dbReference type="PROSITE" id="PS51029">
    <property type="entry name" value="MADF"/>
    <property type="match status" value="1"/>
</dbReference>
<dbReference type="GO" id="GO:0005667">
    <property type="term" value="C:transcription regulator complex"/>
    <property type="evidence" value="ECO:0007669"/>
    <property type="project" value="TreeGrafter"/>
</dbReference>
<proteinExistence type="predicted"/>
<dbReference type="RefSeq" id="XP_030762819.1">
    <property type="nucleotide sequence ID" value="XM_030906959.1"/>
</dbReference>